<dbReference type="GO" id="GO:0005509">
    <property type="term" value="F:calcium ion binding"/>
    <property type="evidence" value="ECO:0007669"/>
    <property type="project" value="InterPro"/>
</dbReference>
<dbReference type="AlphaFoldDB" id="A0A0F9D9E8"/>
<feature type="domain" description="Cadherin" evidence="1">
    <location>
        <begin position="252"/>
        <end position="354"/>
    </location>
</feature>
<dbReference type="GO" id="GO:0016020">
    <property type="term" value="C:membrane"/>
    <property type="evidence" value="ECO:0007669"/>
    <property type="project" value="InterPro"/>
</dbReference>
<accession>A0A0F9D9E8</accession>
<name>A0A0F9D9E8_9ZZZZ</name>
<dbReference type="PROSITE" id="PS50268">
    <property type="entry name" value="CADHERIN_2"/>
    <property type="match status" value="1"/>
</dbReference>
<proteinExistence type="predicted"/>
<dbReference type="InterPro" id="IPR015919">
    <property type="entry name" value="Cadherin-like_sf"/>
</dbReference>
<dbReference type="Gene3D" id="2.60.40.2340">
    <property type="match status" value="1"/>
</dbReference>
<gene>
    <name evidence="2" type="ORF">LCGC14_2227300</name>
</gene>
<dbReference type="InterPro" id="IPR002126">
    <property type="entry name" value="Cadherin-like_dom"/>
</dbReference>
<organism evidence="2">
    <name type="scientific">marine sediment metagenome</name>
    <dbReference type="NCBI Taxonomy" id="412755"/>
    <lineage>
        <taxon>unclassified sequences</taxon>
        <taxon>metagenomes</taxon>
        <taxon>ecological metagenomes</taxon>
    </lineage>
</organism>
<protein>
    <recommendedName>
        <fullName evidence="1">Cadherin domain-containing protein</fullName>
    </recommendedName>
</protein>
<dbReference type="GO" id="GO:0007156">
    <property type="term" value="P:homophilic cell adhesion via plasma membrane adhesion molecules"/>
    <property type="evidence" value="ECO:0007669"/>
    <property type="project" value="InterPro"/>
</dbReference>
<evidence type="ECO:0000259" key="1">
    <source>
        <dbReference type="PROSITE" id="PS50268"/>
    </source>
</evidence>
<sequence>MTKMMRKIRPDLINNKQLLIFCLVVMLGANALAQPSWTVDPGSYSNNMTITGAINLNHEESRDADDIIAAFIDGKCRGIAQPVLQGTVDRYIVYLMVYSNDVSGTIQFKVYDASTVTEVDIDVTMEYTVNGIVGYTEGPYIWSSPTISNKAEILTFSVPGQVDTTVIDEKSISLMMPYGSDITGLVAAFISSPDAAIKVNDVIQTSGISVNDFSSPVNYQVQSADETTEKTFTVSVIYANAIPSDIYLTSNEVAESEGYGTVIGLLSTEDANPDDSHLYSLVSGTGDTDNDSFLISGNELSVNTEIDYETKAGYSIRVQTDDYNGGQFEKQIAITVIDEQEIILNAVNVFSPNN</sequence>
<comment type="caution">
    <text evidence="2">The sequence shown here is derived from an EMBL/GenBank/DDBJ whole genome shotgun (WGS) entry which is preliminary data.</text>
</comment>
<reference evidence="2" key="1">
    <citation type="journal article" date="2015" name="Nature">
        <title>Complex archaea that bridge the gap between prokaryotes and eukaryotes.</title>
        <authorList>
            <person name="Spang A."/>
            <person name="Saw J.H."/>
            <person name="Jorgensen S.L."/>
            <person name="Zaremba-Niedzwiedzka K."/>
            <person name="Martijn J."/>
            <person name="Lind A.E."/>
            <person name="van Eijk R."/>
            <person name="Schleper C."/>
            <person name="Guy L."/>
            <person name="Ettema T.J."/>
        </authorList>
    </citation>
    <scope>NUCLEOTIDE SEQUENCE</scope>
</reference>
<dbReference type="SUPFAM" id="SSF49313">
    <property type="entry name" value="Cadherin-like"/>
    <property type="match status" value="1"/>
</dbReference>
<evidence type="ECO:0000313" key="2">
    <source>
        <dbReference type="EMBL" id="KKL58244.1"/>
    </source>
</evidence>
<dbReference type="EMBL" id="LAZR01029890">
    <property type="protein sequence ID" value="KKL58244.1"/>
    <property type="molecule type" value="Genomic_DNA"/>
</dbReference>
<feature type="non-terminal residue" evidence="2">
    <location>
        <position position="354"/>
    </location>
</feature>
<dbReference type="Gene3D" id="2.60.40.60">
    <property type="entry name" value="Cadherins"/>
    <property type="match status" value="1"/>
</dbReference>